<accession>A0AA40KK26</accession>
<name>A0AA40KK26_9HYME</name>
<proteinExistence type="predicted"/>
<reference evidence="1" key="1">
    <citation type="submission" date="2021-10" db="EMBL/GenBank/DDBJ databases">
        <title>Melipona bicolor Genome sequencing and assembly.</title>
        <authorList>
            <person name="Araujo N.S."/>
            <person name="Arias M.C."/>
        </authorList>
    </citation>
    <scope>NUCLEOTIDE SEQUENCE</scope>
    <source>
        <strain evidence="1">USP_2M_L1-L4_2017</strain>
        <tissue evidence="1">Whole body</tissue>
    </source>
</reference>
<keyword evidence="2" id="KW-1185">Reference proteome</keyword>
<comment type="caution">
    <text evidence="1">The sequence shown here is derived from an EMBL/GenBank/DDBJ whole genome shotgun (WGS) entry which is preliminary data.</text>
</comment>
<organism evidence="1 2">
    <name type="scientific">Melipona bicolor</name>
    <dbReference type="NCBI Taxonomy" id="60889"/>
    <lineage>
        <taxon>Eukaryota</taxon>
        <taxon>Metazoa</taxon>
        <taxon>Ecdysozoa</taxon>
        <taxon>Arthropoda</taxon>
        <taxon>Hexapoda</taxon>
        <taxon>Insecta</taxon>
        <taxon>Pterygota</taxon>
        <taxon>Neoptera</taxon>
        <taxon>Endopterygota</taxon>
        <taxon>Hymenoptera</taxon>
        <taxon>Apocrita</taxon>
        <taxon>Aculeata</taxon>
        <taxon>Apoidea</taxon>
        <taxon>Anthophila</taxon>
        <taxon>Apidae</taxon>
        <taxon>Melipona</taxon>
    </lineage>
</organism>
<gene>
    <name evidence="1" type="ORF">K0M31_008798</name>
</gene>
<evidence type="ECO:0000313" key="2">
    <source>
        <dbReference type="Proteomes" id="UP001177670"/>
    </source>
</evidence>
<dbReference type="EMBL" id="JAHYIQ010000021">
    <property type="protein sequence ID" value="KAK1123165.1"/>
    <property type="molecule type" value="Genomic_DNA"/>
</dbReference>
<evidence type="ECO:0000313" key="1">
    <source>
        <dbReference type="EMBL" id="KAK1123165.1"/>
    </source>
</evidence>
<protein>
    <submittedName>
        <fullName evidence="1">Uncharacterized protein</fullName>
    </submittedName>
</protein>
<sequence length="93" mass="10600">MPWTKLQKRGKHKDEIKLNDRSFKTFKIERYGAIGSEKSANEDERNNILSSVAVSVKDVLAQTGGNAMLPCRFTGPGIVSTPHMYTRKYRRSR</sequence>
<dbReference type="AlphaFoldDB" id="A0AA40KK26"/>
<dbReference type="Proteomes" id="UP001177670">
    <property type="component" value="Unassembled WGS sequence"/>
</dbReference>